<gene>
    <name evidence="2" type="ORF">FCALED_LOCUS13878</name>
</gene>
<feature type="compositionally biased region" description="Basic and acidic residues" evidence="1">
    <location>
        <begin position="112"/>
        <end position="133"/>
    </location>
</feature>
<evidence type="ECO:0000313" key="3">
    <source>
        <dbReference type="Proteomes" id="UP000789570"/>
    </source>
</evidence>
<evidence type="ECO:0000313" key="2">
    <source>
        <dbReference type="EMBL" id="CAG8710243.1"/>
    </source>
</evidence>
<name>A0A9N9N8C7_9GLOM</name>
<evidence type="ECO:0000256" key="1">
    <source>
        <dbReference type="SAM" id="MobiDB-lite"/>
    </source>
</evidence>
<comment type="caution">
    <text evidence="2">The sequence shown here is derived from an EMBL/GenBank/DDBJ whole genome shotgun (WGS) entry which is preliminary data.</text>
</comment>
<feature type="region of interest" description="Disordered" evidence="1">
    <location>
        <begin position="100"/>
        <end position="133"/>
    </location>
</feature>
<accession>A0A9N9N8C7</accession>
<organism evidence="2 3">
    <name type="scientific">Funneliformis caledonium</name>
    <dbReference type="NCBI Taxonomy" id="1117310"/>
    <lineage>
        <taxon>Eukaryota</taxon>
        <taxon>Fungi</taxon>
        <taxon>Fungi incertae sedis</taxon>
        <taxon>Mucoromycota</taxon>
        <taxon>Glomeromycotina</taxon>
        <taxon>Glomeromycetes</taxon>
        <taxon>Glomerales</taxon>
        <taxon>Glomeraceae</taxon>
        <taxon>Funneliformis</taxon>
    </lineage>
</organism>
<sequence>AKRLQVALEHLVKNKSDLKKQKAQYLLDVFETMSVYALLTLWCSLDPVVRVPMYHLTLQRSLDPIVVCFAKDRDGYTTSYPNSPIVNNLENGLKPKRWAKTDDKSYTSSARTSDDMYKSVDDELEKSEKSDEKDELRLDMKEIGFKEYIDQGDKHMDNYSETQVKTFSREMLKDLREDIKSKLIRKEKETRGVKSILQEYIEVANDGRLHELYETITESYTIPLYLLKEIMSKKTLVANIISLVLRIFFHNLYIYPTIWLNTSSTSAKIQKLAINDPFWAKQPDMIRKIVNNGKIIFETMFREVTGKSKNNTEKKNLIDLIRLGLFMKDALDNILPKTSVNQIFAWQVIVIKWTGYMMTLISPGIYVIDTDDN</sequence>
<proteinExistence type="predicted"/>
<feature type="non-terminal residue" evidence="2">
    <location>
        <position position="373"/>
    </location>
</feature>
<dbReference type="Proteomes" id="UP000789570">
    <property type="component" value="Unassembled WGS sequence"/>
</dbReference>
<reference evidence="2" key="1">
    <citation type="submission" date="2021-06" db="EMBL/GenBank/DDBJ databases">
        <authorList>
            <person name="Kallberg Y."/>
            <person name="Tangrot J."/>
            <person name="Rosling A."/>
        </authorList>
    </citation>
    <scope>NUCLEOTIDE SEQUENCE</scope>
    <source>
        <strain evidence="2">UK204</strain>
    </source>
</reference>
<feature type="non-terminal residue" evidence="2">
    <location>
        <position position="1"/>
    </location>
</feature>
<dbReference type="AlphaFoldDB" id="A0A9N9N8C7"/>
<dbReference type="EMBL" id="CAJVPQ010008822">
    <property type="protein sequence ID" value="CAG8710243.1"/>
    <property type="molecule type" value="Genomic_DNA"/>
</dbReference>
<dbReference type="OrthoDB" id="2448606at2759"/>
<protein>
    <submittedName>
        <fullName evidence="2">1867_t:CDS:1</fullName>
    </submittedName>
</protein>
<keyword evidence="3" id="KW-1185">Reference proteome</keyword>